<dbReference type="Proteomes" id="UP000516057">
    <property type="component" value="Chromosome"/>
</dbReference>
<keyword evidence="9" id="KW-1185">Reference proteome</keyword>
<dbReference type="PROSITE" id="PS50850">
    <property type="entry name" value="MFS"/>
    <property type="match status" value="1"/>
</dbReference>
<feature type="domain" description="Major facilitator superfamily (MFS) profile" evidence="7">
    <location>
        <begin position="12"/>
        <end position="413"/>
    </location>
</feature>
<dbReference type="GO" id="GO:0022857">
    <property type="term" value="F:transmembrane transporter activity"/>
    <property type="evidence" value="ECO:0007669"/>
    <property type="project" value="InterPro"/>
</dbReference>
<name>A0A7H0HCK9_9BURK</name>
<feature type="transmembrane region" description="Helical" evidence="6">
    <location>
        <begin position="312"/>
        <end position="335"/>
    </location>
</feature>
<feature type="transmembrane region" description="Helical" evidence="6">
    <location>
        <begin position="378"/>
        <end position="400"/>
    </location>
</feature>
<evidence type="ECO:0000256" key="6">
    <source>
        <dbReference type="SAM" id="Phobius"/>
    </source>
</evidence>
<sequence length="413" mass="43504">MSLLARREAIVVFLAFAVAYFLSALLRAITATLAPTLAQEFTLQASDLGLLAGGYFLGFSATQLPLGQWLDRHGPRAVLLGFLGVAVAGCLVFSVATGFSGLLAGRVLCGAGVSACLMAPLTGFRRWLDPTAQLRANSWMLMTGSFGMVASTLPVQWLLPVAGWRPLFWALAVLLVLAMGLLAASVPRWPVARLAGSVGSGVPAGYGVVWRHPYFVRLAPLGFFVYGGMVAVQTLWAGPWMQRVAGYTPLEAATGLFWINLSMLGTFWAWGLASPWLLRRFGGADPIMAAGLPLSLLVLAGILLAGEQAGGGAWALYCVSCTFVSLSQPAVALAFPQELAGRALSAFNLVIFGGVFAVQWGIGLAVDAGMALGLETVPAFQAAMAGHLACCAAAYAWFLWRGQRHNVVQTAIP</sequence>
<dbReference type="InterPro" id="IPR020846">
    <property type="entry name" value="MFS_dom"/>
</dbReference>
<dbReference type="PANTHER" id="PTHR43124">
    <property type="entry name" value="PURINE EFFLUX PUMP PBUE"/>
    <property type="match status" value="1"/>
</dbReference>
<dbReference type="Pfam" id="PF07690">
    <property type="entry name" value="MFS_1"/>
    <property type="match status" value="1"/>
</dbReference>
<evidence type="ECO:0000313" key="8">
    <source>
        <dbReference type="EMBL" id="QNP58275.1"/>
    </source>
</evidence>
<evidence type="ECO:0000259" key="7">
    <source>
        <dbReference type="PROSITE" id="PS50850"/>
    </source>
</evidence>
<evidence type="ECO:0000256" key="1">
    <source>
        <dbReference type="ARBA" id="ARBA00004651"/>
    </source>
</evidence>
<feature type="transmembrane region" description="Helical" evidence="6">
    <location>
        <begin position="256"/>
        <end position="278"/>
    </location>
</feature>
<keyword evidence="3 6" id="KW-0812">Transmembrane</keyword>
<evidence type="ECO:0000256" key="5">
    <source>
        <dbReference type="ARBA" id="ARBA00023136"/>
    </source>
</evidence>
<feature type="transmembrane region" description="Helical" evidence="6">
    <location>
        <begin position="136"/>
        <end position="155"/>
    </location>
</feature>
<evidence type="ECO:0000256" key="2">
    <source>
        <dbReference type="ARBA" id="ARBA00022475"/>
    </source>
</evidence>
<dbReference type="GO" id="GO:0005886">
    <property type="term" value="C:plasma membrane"/>
    <property type="evidence" value="ECO:0007669"/>
    <property type="project" value="UniProtKB-SubCell"/>
</dbReference>
<dbReference type="AlphaFoldDB" id="A0A7H0HCK9"/>
<accession>A0A7H0HCK9</accession>
<protein>
    <submittedName>
        <fullName evidence="8">MFS transporter</fullName>
    </submittedName>
</protein>
<keyword evidence="4 6" id="KW-1133">Transmembrane helix</keyword>
<feature type="transmembrane region" description="Helical" evidence="6">
    <location>
        <begin position="78"/>
        <end position="97"/>
    </location>
</feature>
<dbReference type="InterPro" id="IPR036259">
    <property type="entry name" value="MFS_trans_sf"/>
</dbReference>
<organism evidence="8 9">
    <name type="scientific">Paenacidovorax monticola</name>
    <dbReference type="NCBI Taxonomy" id="1926868"/>
    <lineage>
        <taxon>Bacteria</taxon>
        <taxon>Pseudomonadati</taxon>
        <taxon>Pseudomonadota</taxon>
        <taxon>Betaproteobacteria</taxon>
        <taxon>Burkholderiales</taxon>
        <taxon>Comamonadaceae</taxon>
        <taxon>Paenacidovorax</taxon>
    </lineage>
</organism>
<evidence type="ECO:0000313" key="9">
    <source>
        <dbReference type="Proteomes" id="UP000516057"/>
    </source>
</evidence>
<dbReference type="Gene3D" id="1.20.1250.20">
    <property type="entry name" value="MFS general substrate transporter like domains"/>
    <property type="match status" value="1"/>
</dbReference>
<keyword evidence="5 6" id="KW-0472">Membrane</keyword>
<dbReference type="EMBL" id="CP060790">
    <property type="protein sequence ID" value="QNP58275.1"/>
    <property type="molecule type" value="Genomic_DNA"/>
</dbReference>
<feature type="transmembrane region" description="Helical" evidence="6">
    <location>
        <begin position="287"/>
        <end position="306"/>
    </location>
</feature>
<feature type="transmembrane region" description="Helical" evidence="6">
    <location>
        <begin position="347"/>
        <end position="366"/>
    </location>
</feature>
<gene>
    <name evidence="8" type="ORF">H9L24_14590</name>
</gene>
<dbReference type="SUPFAM" id="SSF103473">
    <property type="entry name" value="MFS general substrate transporter"/>
    <property type="match status" value="1"/>
</dbReference>
<dbReference type="InterPro" id="IPR050189">
    <property type="entry name" value="MFS_Efflux_Transporters"/>
</dbReference>
<dbReference type="RefSeq" id="WP_187735267.1">
    <property type="nucleotide sequence ID" value="NZ_CP060790.1"/>
</dbReference>
<keyword evidence="2" id="KW-1003">Cell membrane</keyword>
<evidence type="ECO:0000256" key="4">
    <source>
        <dbReference type="ARBA" id="ARBA00022989"/>
    </source>
</evidence>
<proteinExistence type="predicted"/>
<evidence type="ECO:0000256" key="3">
    <source>
        <dbReference type="ARBA" id="ARBA00022692"/>
    </source>
</evidence>
<feature type="transmembrane region" description="Helical" evidence="6">
    <location>
        <begin position="167"/>
        <end position="186"/>
    </location>
</feature>
<feature type="transmembrane region" description="Helical" evidence="6">
    <location>
        <begin position="214"/>
        <end position="236"/>
    </location>
</feature>
<feature type="transmembrane region" description="Helical" evidence="6">
    <location>
        <begin position="103"/>
        <end position="124"/>
    </location>
</feature>
<reference evidence="8 9" key="1">
    <citation type="submission" date="2020-08" db="EMBL/GenBank/DDBJ databases">
        <title>Genome sequence of Acidovorax monticola KACC 19171T.</title>
        <authorList>
            <person name="Hyun D.-W."/>
            <person name="Bae J.-W."/>
        </authorList>
    </citation>
    <scope>NUCLEOTIDE SEQUENCE [LARGE SCALE GENOMIC DNA]</scope>
    <source>
        <strain evidence="8 9">KACC 19171</strain>
    </source>
</reference>
<comment type="subcellular location">
    <subcellularLocation>
        <location evidence="1">Cell membrane</location>
        <topology evidence="1">Multi-pass membrane protein</topology>
    </subcellularLocation>
</comment>
<dbReference type="InterPro" id="IPR011701">
    <property type="entry name" value="MFS"/>
</dbReference>
<dbReference type="PANTHER" id="PTHR43124:SF3">
    <property type="entry name" value="CHLORAMPHENICOL EFFLUX PUMP RV0191"/>
    <property type="match status" value="1"/>
</dbReference>
<dbReference type="KEGG" id="amon:H9L24_14590"/>